<dbReference type="CDD" id="cd02208">
    <property type="entry name" value="cupin_RmlC-like"/>
    <property type="match status" value="1"/>
</dbReference>
<dbReference type="EMBL" id="CP039964">
    <property type="protein sequence ID" value="QCO54377.1"/>
    <property type="molecule type" value="Genomic_DNA"/>
</dbReference>
<dbReference type="InterPro" id="IPR013096">
    <property type="entry name" value="Cupin_2"/>
</dbReference>
<sequence>MIKMEAGIVRAQDSLDGIRWNILGQTYVPKQHTEDCLSWHATLPPGTFVPPHIHPEQDEFLYILEGKFDFVLDGHEMTGEPGDLVKLPRGIPHGIFNTSDRTIKTLFWVTPALRLYDLFWALNNLGPNPNPAEVVAVSAAHAVDFLPPPEGENA</sequence>
<feature type="domain" description="Cupin type-2" evidence="1">
    <location>
        <begin position="40"/>
        <end position="107"/>
    </location>
</feature>
<dbReference type="PANTHER" id="PTHR43346">
    <property type="entry name" value="LIGAND BINDING DOMAIN PROTEIN, PUTATIVE (AFU_ORTHOLOGUE AFUA_6G14370)-RELATED"/>
    <property type="match status" value="1"/>
</dbReference>
<proteinExistence type="predicted"/>
<dbReference type="Gene3D" id="2.60.120.10">
    <property type="entry name" value="Jelly Rolls"/>
    <property type="match status" value="1"/>
</dbReference>
<dbReference type="PANTHER" id="PTHR43346:SF1">
    <property type="entry name" value="QUERCETIN 2,3-DIOXYGENASE-RELATED"/>
    <property type="match status" value="1"/>
</dbReference>
<evidence type="ECO:0000259" key="1">
    <source>
        <dbReference type="Pfam" id="PF07883"/>
    </source>
</evidence>
<keyword evidence="3" id="KW-1185">Reference proteome</keyword>
<dbReference type="OrthoDB" id="9791637at2"/>
<dbReference type="Pfam" id="PF07883">
    <property type="entry name" value="Cupin_2"/>
    <property type="match status" value="1"/>
</dbReference>
<dbReference type="InterPro" id="IPR014710">
    <property type="entry name" value="RmlC-like_jellyroll"/>
</dbReference>
<dbReference type="AlphaFoldDB" id="A0A4P8ECF2"/>
<name>A0A4P8ECF2_9RHOB</name>
<dbReference type="KEGG" id="pseb:EOK75_00125"/>
<evidence type="ECO:0000313" key="3">
    <source>
        <dbReference type="Proteomes" id="UP000298631"/>
    </source>
</evidence>
<dbReference type="RefSeq" id="WP_137192061.1">
    <property type="nucleotide sequence ID" value="NZ_CP039964.1"/>
</dbReference>
<reference evidence="2 3" key="1">
    <citation type="submission" date="2019-05" db="EMBL/GenBank/DDBJ databases">
        <title>Pseudorhodobacter turbinis sp. nov., isolated from the gut of the Korean turban shell.</title>
        <authorList>
            <person name="Jeong Y.-S."/>
            <person name="Kang W.-R."/>
            <person name="Bae J.-W."/>
        </authorList>
    </citation>
    <scope>NUCLEOTIDE SEQUENCE [LARGE SCALE GENOMIC DNA]</scope>
    <source>
        <strain evidence="2 3">S12M18</strain>
    </source>
</reference>
<gene>
    <name evidence="2" type="ORF">EOK75_00125</name>
</gene>
<dbReference type="Proteomes" id="UP000298631">
    <property type="component" value="Chromosome"/>
</dbReference>
<evidence type="ECO:0000313" key="2">
    <source>
        <dbReference type="EMBL" id="QCO54377.1"/>
    </source>
</evidence>
<organism evidence="2 3">
    <name type="scientific">Pseudorhodobacter turbinis</name>
    <dbReference type="NCBI Taxonomy" id="2500533"/>
    <lineage>
        <taxon>Bacteria</taxon>
        <taxon>Pseudomonadati</taxon>
        <taxon>Pseudomonadota</taxon>
        <taxon>Alphaproteobacteria</taxon>
        <taxon>Rhodobacterales</taxon>
        <taxon>Paracoccaceae</taxon>
        <taxon>Pseudorhodobacter</taxon>
    </lineage>
</organism>
<dbReference type="SUPFAM" id="SSF51182">
    <property type="entry name" value="RmlC-like cupins"/>
    <property type="match status" value="1"/>
</dbReference>
<protein>
    <submittedName>
        <fullName evidence="2">Cupin domain-containing protein</fullName>
    </submittedName>
</protein>
<dbReference type="InterPro" id="IPR052538">
    <property type="entry name" value="Flavonoid_dioxygenase-like"/>
</dbReference>
<dbReference type="InterPro" id="IPR011051">
    <property type="entry name" value="RmlC_Cupin_sf"/>
</dbReference>
<accession>A0A4P8ECF2</accession>